<protein>
    <submittedName>
        <fullName evidence="1">Uncharacterized protein</fullName>
    </submittedName>
</protein>
<comment type="caution">
    <text evidence="1">The sequence shown here is derived from an EMBL/GenBank/DDBJ whole genome shotgun (WGS) entry which is preliminary data.</text>
</comment>
<name>A0A2N6NRQ3_BEABA</name>
<dbReference type="Proteomes" id="UP000235728">
    <property type="component" value="Unassembled WGS sequence"/>
</dbReference>
<proteinExistence type="predicted"/>
<evidence type="ECO:0000313" key="1">
    <source>
        <dbReference type="EMBL" id="PMB69945.1"/>
    </source>
</evidence>
<evidence type="ECO:0000313" key="2">
    <source>
        <dbReference type="Proteomes" id="UP000235728"/>
    </source>
</evidence>
<gene>
    <name evidence="1" type="ORF">BM221_004592</name>
</gene>
<accession>A0A2N6NRQ3</accession>
<dbReference type="EMBL" id="MRVG01000004">
    <property type="protein sequence ID" value="PMB69945.1"/>
    <property type="molecule type" value="Genomic_DNA"/>
</dbReference>
<reference evidence="1 2" key="1">
    <citation type="journal article" date="2016" name="Appl. Microbiol. Biotechnol.">
        <title>Characterization of T-DNA insertion mutants with decreased virulence in the entomopathogenic fungus Beauveria bassiana JEF-007.</title>
        <authorList>
            <person name="Kim S."/>
            <person name="Lee S.J."/>
            <person name="Nai Y.S."/>
            <person name="Yu J.S."/>
            <person name="Lee M.R."/>
            <person name="Yang Y.T."/>
            <person name="Kim J.S."/>
        </authorList>
    </citation>
    <scope>NUCLEOTIDE SEQUENCE [LARGE SCALE GENOMIC DNA]</scope>
    <source>
        <strain evidence="1 2">JEF-007</strain>
    </source>
</reference>
<sequence>MEHTAPEVQTATPNAVQKLNLFSIVGVSVAGAVSECARKGSEGFATLDMVVKGVIFTSKS</sequence>
<organism evidence="1 2">
    <name type="scientific">Beauveria bassiana</name>
    <name type="common">White muscardine disease fungus</name>
    <name type="synonym">Tritirachium shiotae</name>
    <dbReference type="NCBI Taxonomy" id="176275"/>
    <lineage>
        <taxon>Eukaryota</taxon>
        <taxon>Fungi</taxon>
        <taxon>Dikarya</taxon>
        <taxon>Ascomycota</taxon>
        <taxon>Pezizomycotina</taxon>
        <taxon>Sordariomycetes</taxon>
        <taxon>Hypocreomycetidae</taxon>
        <taxon>Hypocreales</taxon>
        <taxon>Cordycipitaceae</taxon>
        <taxon>Beauveria</taxon>
    </lineage>
</organism>
<dbReference type="AlphaFoldDB" id="A0A2N6NRQ3"/>